<evidence type="ECO:0000256" key="1">
    <source>
        <dbReference type="SAM" id="Phobius"/>
    </source>
</evidence>
<keyword evidence="1" id="KW-0812">Transmembrane</keyword>
<feature type="non-terminal residue" evidence="2">
    <location>
        <position position="1"/>
    </location>
</feature>
<dbReference type="Proteomes" id="UP000290560">
    <property type="component" value="Unassembled WGS sequence"/>
</dbReference>
<name>A0A445MF61_ENSVE</name>
<dbReference type="EMBL" id="KV875781">
    <property type="protein sequence ID" value="RZR72905.1"/>
    <property type="molecule type" value="Genomic_DNA"/>
</dbReference>
<reference evidence="2" key="1">
    <citation type="journal article" date="2018" name="Data Brief">
        <title>Genome sequence data from 17 accessions of Ensete ventricosum, a staple food crop for millions in Ethiopia.</title>
        <authorList>
            <person name="Yemataw Z."/>
            <person name="Muzemil S."/>
            <person name="Ambachew D."/>
            <person name="Tripathi L."/>
            <person name="Tesfaye K."/>
            <person name="Chala A."/>
            <person name="Farbos A."/>
            <person name="O'Neill P."/>
            <person name="Moore K."/>
            <person name="Grant M."/>
            <person name="Studholme D.J."/>
        </authorList>
    </citation>
    <scope>NUCLEOTIDE SEQUENCE [LARGE SCALE GENOMIC DNA]</scope>
    <source>
        <tissue evidence="2">Leaf</tissue>
    </source>
</reference>
<proteinExistence type="predicted"/>
<sequence length="76" mass="9171">KVECWQPPPLTWHRNLDDEEKRKSEFSFIKLNDLGMVCVKFRLMPFSLKNFQNHFIAAIFLFVLLLLMLYMQCIFS</sequence>
<gene>
    <name evidence="2" type="ORF">BHM03_00018460</name>
</gene>
<keyword evidence="1" id="KW-1133">Transmembrane helix</keyword>
<protein>
    <submittedName>
        <fullName evidence="2">Uncharacterized protein</fullName>
    </submittedName>
</protein>
<keyword evidence="1" id="KW-0472">Membrane</keyword>
<evidence type="ECO:0000313" key="2">
    <source>
        <dbReference type="EMBL" id="RZR72905.1"/>
    </source>
</evidence>
<organism evidence="2">
    <name type="scientific">Ensete ventricosum</name>
    <name type="common">Abyssinian banana</name>
    <name type="synonym">Musa ensete</name>
    <dbReference type="NCBI Taxonomy" id="4639"/>
    <lineage>
        <taxon>Eukaryota</taxon>
        <taxon>Viridiplantae</taxon>
        <taxon>Streptophyta</taxon>
        <taxon>Embryophyta</taxon>
        <taxon>Tracheophyta</taxon>
        <taxon>Spermatophyta</taxon>
        <taxon>Magnoliopsida</taxon>
        <taxon>Liliopsida</taxon>
        <taxon>Zingiberales</taxon>
        <taxon>Musaceae</taxon>
        <taxon>Ensete</taxon>
    </lineage>
</organism>
<feature type="transmembrane region" description="Helical" evidence="1">
    <location>
        <begin position="51"/>
        <end position="71"/>
    </location>
</feature>
<dbReference type="AlphaFoldDB" id="A0A445MF61"/>
<accession>A0A445MF61</accession>